<dbReference type="Proteomes" id="UP000298652">
    <property type="component" value="Chromosome 3"/>
</dbReference>
<evidence type="ECO:0000313" key="1">
    <source>
        <dbReference type="EMBL" id="TKW28390.1"/>
    </source>
</evidence>
<protein>
    <recommendedName>
        <fullName evidence="3">FBD domain-containing protein</fullName>
    </recommendedName>
</protein>
<accession>A0A4U6VFS3</accession>
<dbReference type="OMA" id="CESLVIN"/>
<reference evidence="1" key="1">
    <citation type="submission" date="2019-03" db="EMBL/GenBank/DDBJ databases">
        <title>WGS assembly of Setaria viridis.</title>
        <authorList>
            <person name="Huang P."/>
            <person name="Jenkins J."/>
            <person name="Grimwood J."/>
            <person name="Barry K."/>
            <person name="Healey A."/>
            <person name="Mamidi S."/>
            <person name="Sreedasyam A."/>
            <person name="Shu S."/>
            <person name="Feldman M."/>
            <person name="Wu J."/>
            <person name="Yu Y."/>
            <person name="Chen C."/>
            <person name="Johnson J."/>
            <person name="Rokhsar D."/>
            <person name="Baxter I."/>
            <person name="Schmutz J."/>
            <person name="Brutnell T."/>
            <person name="Kellogg E."/>
        </authorList>
    </citation>
    <scope>NUCLEOTIDE SEQUENCE [LARGE SCALE GENOMIC DNA]</scope>
</reference>
<organism evidence="1 2">
    <name type="scientific">Setaria viridis</name>
    <name type="common">Green bristlegrass</name>
    <name type="synonym">Setaria italica subsp. viridis</name>
    <dbReference type="NCBI Taxonomy" id="4556"/>
    <lineage>
        <taxon>Eukaryota</taxon>
        <taxon>Viridiplantae</taxon>
        <taxon>Streptophyta</taxon>
        <taxon>Embryophyta</taxon>
        <taxon>Tracheophyta</taxon>
        <taxon>Spermatophyta</taxon>
        <taxon>Magnoliopsida</taxon>
        <taxon>Liliopsida</taxon>
        <taxon>Poales</taxon>
        <taxon>Poaceae</taxon>
        <taxon>PACMAD clade</taxon>
        <taxon>Panicoideae</taxon>
        <taxon>Panicodae</taxon>
        <taxon>Paniceae</taxon>
        <taxon>Cenchrinae</taxon>
        <taxon>Setaria</taxon>
    </lineage>
</organism>
<keyword evidence="2" id="KW-1185">Reference proteome</keyword>
<gene>
    <name evidence="1" type="ORF">SEVIR_3G317000v2</name>
</gene>
<dbReference type="Gramene" id="TKW28390">
    <property type="protein sequence ID" value="TKW28390"/>
    <property type="gene ID" value="SEVIR_3G317000v2"/>
</dbReference>
<proteinExistence type="predicted"/>
<sequence length="183" mass="20698">MRLFDTVNELRLDLSVSQGIEGYQSFLKATDKVPICQTLWIVSCMDHHAFASTTMHLLGKWRCMRKSKLYADPGPPSRINRCMTLGCPCHLPEIYRPNNTTFDSLEEIDIDNFTGSGEQEKIIKFLLSRCNAATLKSVENTMAHKFVSSAVKRVCKEIHNICHSNSKVIFNVVGDMGLEPLLF</sequence>
<dbReference type="AlphaFoldDB" id="A0A4U6VFS3"/>
<evidence type="ECO:0000313" key="2">
    <source>
        <dbReference type="Proteomes" id="UP000298652"/>
    </source>
</evidence>
<evidence type="ECO:0008006" key="3">
    <source>
        <dbReference type="Google" id="ProtNLM"/>
    </source>
</evidence>
<name>A0A4U6VFS3_SETVI</name>
<dbReference type="EMBL" id="CM016554">
    <property type="protein sequence ID" value="TKW28390.1"/>
    <property type="molecule type" value="Genomic_DNA"/>
</dbReference>